<evidence type="ECO:0000313" key="5">
    <source>
        <dbReference type="EMBL" id="MBV7377686.1"/>
    </source>
</evidence>
<organism evidence="5 6">
    <name type="scientific">Maritimibacter dapengensis</name>
    <dbReference type="NCBI Taxonomy" id="2836868"/>
    <lineage>
        <taxon>Bacteria</taxon>
        <taxon>Pseudomonadati</taxon>
        <taxon>Pseudomonadota</taxon>
        <taxon>Alphaproteobacteria</taxon>
        <taxon>Rhodobacterales</taxon>
        <taxon>Roseobacteraceae</taxon>
        <taxon>Maritimibacter</taxon>
    </lineage>
</organism>
<comment type="subcellular location">
    <subcellularLocation>
        <location evidence="1">Membrane</location>
    </subcellularLocation>
</comment>
<evidence type="ECO:0000256" key="2">
    <source>
        <dbReference type="ARBA" id="ARBA00023136"/>
    </source>
</evidence>
<proteinExistence type="predicted"/>
<protein>
    <submittedName>
        <fullName evidence="5">BamA/TamA family outer membrane protein</fullName>
    </submittedName>
</protein>
<feature type="chain" id="PRO_5045954282" evidence="3">
    <location>
        <begin position="19"/>
        <end position="594"/>
    </location>
</feature>
<name>A0ABS6SZA4_9RHOB</name>
<gene>
    <name evidence="5" type="ORF">KJP28_02030</name>
</gene>
<dbReference type="Proteomes" id="UP000756530">
    <property type="component" value="Unassembled WGS sequence"/>
</dbReference>
<reference evidence="5 6" key="1">
    <citation type="submission" date="2021-05" db="EMBL/GenBank/DDBJ databases">
        <title>Culturable bacteria isolated from Daya Bay.</title>
        <authorList>
            <person name="Zheng W."/>
            <person name="Yu S."/>
            <person name="Huang Y."/>
        </authorList>
    </citation>
    <scope>NUCLEOTIDE SEQUENCE [LARGE SCALE GENOMIC DNA]</scope>
    <source>
        <strain evidence="5 6">DP4N28-5</strain>
    </source>
</reference>
<keyword evidence="6" id="KW-1185">Reference proteome</keyword>
<dbReference type="InterPro" id="IPR000184">
    <property type="entry name" value="Bac_surfAg_D15"/>
</dbReference>
<feature type="signal peptide" evidence="3">
    <location>
        <begin position="1"/>
        <end position="18"/>
    </location>
</feature>
<evidence type="ECO:0000256" key="3">
    <source>
        <dbReference type="SAM" id="SignalP"/>
    </source>
</evidence>
<dbReference type="RefSeq" id="WP_218390560.1">
    <property type="nucleotide sequence ID" value="NZ_JAHUZE010000001.1"/>
</dbReference>
<dbReference type="EMBL" id="JAHUZE010000001">
    <property type="protein sequence ID" value="MBV7377686.1"/>
    <property type="molecule type" value="Genomic_DNA"/>
</dbReference>
<accession>A0ABS6SZA4</accession>
<sequence>MPRVLAVVAVMLAHPAMALDELQFNVTGDDRAIEKELEGASLLVAAEAEGRTNSRDLIAAARAEYERLVNALYGLGYYGPVVRVNVDGREAANIPTYRIPRDIRRITVNVDPGRQFVFGEARVVPLPRGAEPTDGFERGEPARATVIRNAAADGVEAWRNRGRAKAEVSDQSLVADHATGTMNARIGLAPGPVVRLGTLRQVTPSYVRATRIQRIAGLPTGEVFSPEALDRSAERLRRTGAFASVVLREGPLKPDGTMDIELAIDDMKPRRFGFGAEVSSLEGAGLSAFWMHRNLLGGAERFRVDGAVSGLTPNLGNLDVEVGARLDIPAAFGTDTDAYVMAEAAYLREPTFSAYQGEAGVGVHRYFTDDLEGEIGFGYMWSRVTDSQGTRTFSILKLPASVTFDRRDDPLDATRGYYIGAELEPHYDLNAGPGVWGMLDGRVYTSFGEDDVVTLAARFQIGTVVGQPATSTHPEYLFYSGGGGTVRGQPYQSLAFPAGGGDRIGGQAFVGAQFEVRYDATDKIGLVGFFDVGYLGASGFFDPVNTWHSGAGVGVRYDTGLGPIRFDVGLPVTNGPGGSLLNRVQLYIGIGQSF</sequence>
<evidence type="ECO:0000313" key="6">
    <source>
        <dbReference type="Proteomes" id="UP000756530"/>
    </source>
</evidence>
<evidence type="ECO:0000259" key="4">
    <source>
        <dbReference type="Pfam" id="PF01103"/>
    </source>
</evidence>
<keyword evidence="2" id="KW-0472">Membrane</keyword>
<keyword evidence="3" id="KW-0732">Signal</keyword>
<dbReference type="Pfam" id="PF01103">
    <property type="entry name" value="Omp85"/>
    <property type="match status" value="1"/>
</dbReference>
<feature type="domain" description="Bacterial surface antigen (D15)" evidence="4">
    <location>
        <begin position="351"/>
        <end position="594"/>
    </location>
</feature>
<evidence type="ECO:0000256" key="1">
    <source>
        <dbReference type="ARBA" id="ARBA00004370"/>
    </source>
</evidence>
<comment type="caution">
    <text evidence="5">The sequence shown here is derived from an EMBL/GenBank/DDBJ whole genome shotgun (WGS) entry which is preliminary data.</text>
</comment>